<dbReference type="SUPFAM" id="SSF103473">
    <property type="entry name" value="MFS general substrate transporter"/>
    <property type="match status" value="1"/>
</dbReference>
<feature type="transmembrane region" description="Helical" evidence="7">
    <location>
        <begin position="89"/>
        <end position="113"/>
    </location>
</feature>
<evidence type="ECO:0000259" key="8">
    <source>
        <dbReference type="PROSITE" id="PS50850"/>
    </source>
</evidence>
<dbReference type="GO" id="GO:0016020">
    <property type="term" value="C:membrane"/>
    <property type="evidence" value="ECO:0007669"/>
    <property type="project" value="UniProtKB-SubCell"/>
</dbReference>
<evidence type="ECO:0000256" key="5">
    <source>
        <dbReference type="ARBA" id="ARBA00023136"/>
    </source>
</evidence>
<evidence type="ECO:0000256" key="4">
    <source>
        <dbReference type="ARBA" id="ARBA00022989"/>
    </source>
</evidence>
<feature type="region of interest" description="Disordered" evidence="6">
    <location>
        <begin position="1"/>
        <end position="44"/>
    </location>
</feature>
<feature type="transmembrane region" description="Helical" evidence="7">
    <location>
        <begin position="295"/>
        <end position="317"/>
    </location>
</feature>
<feature type="compositionally biased region" description="Polar residues" evidence="6">
    <location>
        <begin position="12"/>
        <end position="35"/>
    </location>
</feature>
<dbReference type="InterPro" id="IPR050930">
    <property type="entry name" value="MFS_Vesicular_Transporter"/>
</dbReference>
<evidence type="ECO:0000313" key="9">
    <source>
        <dbReference type="EMBL" id="KAK3097020.1"/>
    </source>
</evidence>
<feature type="transmembrane region" description="Helical" evidence="7">
    <location>
        <begin position="145"/>
        <end position="173"/>
    </location>
</feature>
<dbReference type="InterPro" id="IPR011701">
    <property type="entry name" value="MFS"/>
</dbReference>
<dbReference type="AlphaFoldDB" id="A0AA89C6N9"/>
<dbReference type="Proteomes" id="UP001186944">
    <property type="component" value="Unassembled WGS sequence"/>
</dbReference>
<comment type="caution">
    <text evidence="9">The sequence shown here is derived from an EMBL/GenBank/DDBJ whole genome shotgun (WGS) entry which is preliminary data.</text>
</comment>
<evidence type="ECO:0000256" key="6">
    <source>
        <dbReference type="SAM" id="MobiDB-lite"/>
    </source>
</evidence>
<dbReference type="PANTHER" id="PTHR23506">
    <property type="entry name" value="GH10249P"/>
    <property type="match status" value="1"/>
</dbReference>
<dbReference type="InterPro" id="IPR036259">
    <property type="entry name" value="MFS_trans_sf"/>
</dbReference>
<feature type="domain" description="Major facilitator superfamily (MFS) profile" evidence="8">
    <location>
        <begin position="55"/>
        <end position="323"/>
    </location>
</feature>
<sequence>MSDEKEIDETTPLINTSQKQHLQSSKNEDSGSTSSQDKEKEEFSFSGTSRRNKILLISMAMINFCASCGFSLLAPFFPAEAAKKGASSFVTGLIFGDFEFFIFLTSPIFGNYLTRIGSRFMFISGVMVCGSCSILFGLLDRSPDGDIYIIMCFLCRSMEALGASAYVTALFAIIASSFPNHVTTVLGLLETFSGIGMVAGPAIGGALYEAGGFGFPFFVVGSFVICIGVVCILAMPKIDDAHKPFSKSILYLLRNPYIIFVALVISAGSFAIGFIDPTLAKHVSPIPQLNNKAWAIGLMFMISTGTYTLTAPLWGYLCDKKVW</sequence>
<dbReference type="PROSITE" id="PS50850">
    <property type="entry name" value="MFS"/>
    <property type="match status" value="1"/>
</dbReference>
<accession>A0AA89C6N9</accession>
<evidence type="ECO:0000256" key="3">
    <source>
        <dbReference type="ARBA" id="ARBA00022692"/>
    </source>
</evidence>
<evidence type="ECO:0000313" key="10">
    <source>
        <dbReference type="Proteomes" id="UP001186944"/>
    </source>
</evidence>
<evidence type="ECO:0000256" key="7">
    <source>
        <dbReference type="SAM" id="Phobius"/>
    </source>
</evidence>
<keyword evidence="2" id="KW-0813">Transport</keyword>
<feature type="transmembrane region" description="Helical" evidence="7">
    <location>
        <begin position="256"/>
        <end position="275"/>
    </location>
</feature>
<reference evidence="9" key="1">
    <citation type="submission" date="2019-08" db="EMBL/GenBank/DDBJ databases">
        <title>The improved chromosome-level genome for the pearl oyster Pinctada fucata martensii using PacBio sequencing and Hi-C.</title>
        <authorList>
            <person name="Zheng Z."/>
        </authorList>
    </citation>
    <scope>NUCLEOTIDE SEQUENCE</scope>
    <source>
        <strain evidence="9">ZZ-2019</strain>
        <tissue evidence="9">Adductor muscle</tissue>
    </source>
</reference>
<dbReference type="Gene3D" id="1.20.1250.20">
    <property type="entry name" value="MFS general substrate transporter like domains"/>
    <property type="match status" value="2"/>
</dbReference>
<feature type="transmembrane region" description="Helical" evidence="7">
    <location>
        <begin position="185"/>
        <end position="207"/>
    </location>
</feature>
<evidence type="ECO:0000256" key="2">
    <source>
        <dbReference type="ARBA" id="ARBA00022448"/>
    </source>
</evidence>
<keyword evidence="4 7" id="KW-1133">Transmembrane helix</keyword>
<feature type="transmembrane region" description="Helical" evidence="7">
    <location>
        <begin position="120"/>
        <end position="139"/>
    </location>
</feature>
<dbReference type="Pfam" id="PF07690">
    <property type="entry name" value="MFS_1"/>
    <property type="match status" value="1"/>
</dbReference>
<name>A0AA89C6N9_PINIB</name>
<organism evidence="9 10">
    <name type="scientific">Pinctada imbricata</name>
    <name type="common">Atlantic pearl-oyster</name>
    <name type="synonym">Pinctada martensii</name>
    <dbReference type="NCBI Taxonomy" id="66713"/>
    <lineage>
        <taxon>Eukaryota</taxon>
        <taxon>Metazoa</taxon>
        <taxon>Spiralia</taxon>
        <taxon>Lophotrochozoa</taxon>
        <taxon>Mollusca</taxon>
        <taxon>Bivalvia</taxon>
        <taxon>Autobranchia</taxon>
        <taxon>Pteriomorphia</taxon>
        <taxon>Pterioida</taxon>
        <taxon>Pterioidea</taxon>
        <taxon>Pteriidae</taxon>
        <taxon>Pinctada</taxon>
    </lineage>
</organism>
<evidence type="ECO:0000256" key="1">
    <source>
        <dbReference type="ARBA" id="ARBA00004141"/>
    </source>
</evidence>
<proteinExistence type="predicted"/>
<dbReference type="EMBL" id="VSWD01000007">
    <property type="protein sequence ID" value="KAK3097020.1"/>
    <property type="molecule type" value="Genomic_DNA"/>
</dbReference>
<comment type="subcellular location">
    <subcellularLocation>
        <location evidence="1">Membrane</location>
        <topology evidence="1">Multi-pass membrane protein</topology>
    </subcellularLocation>
</comment>
<feature type="transmembrane region" description="Helical" evidence="7">
    <location>
        <begin position="54"/>
        <end position="77"/>
    </location>
</feature>
<keyword evidence="5 7" id="KW-0472">Membrane</keyword>
<feature type="transmembrane region" description="Helical" evidence="7">
    <location>
        <begin position="213"/>
        <end position="235"/>
    </location>
</feature>
<dbReference type="GO" id="GO:0022857">
    <property type="term" value="F:transmembrane transporter activity"/>
    <property type="evidence" value="ECO:0007669"/>
    <property type="project" value="InterPro"/>
</dbReference>
<gene>
    <name evidence="9" type="ORF">FSP39_005647</name>
</gene>
<protein>
    <recommendedName>
        <fullName evidence="8">Major facilitator superfamily (MFS) profile domain-containing protein</fullName>
    </recommendedName>
</protein>
<dbReference type="PANTHER" id="PTHR23506:SF26">
    <property type="entry name" value="MFS-TYPE TRANSPORTER SLC18B1"/>
    <property type="match status" value="1"/>
</dbReference>
<keyword evidence="10" id="KW-1185">Reference proteome</keyword>
<keyword evidence="3 7" id="KW-0812">Transmembrane</keyword>
<dbReference type="InterPro" id="IPR020846">
    <property type="entry name" value="MFS_dom"/>
</dbReference>